<protein>
    <submittedName>
        <fullName evidence="2">Uncharacterized protein</fullName>
    </submittedName>
</protein>
<name>A0A3B0UTV2_9ZZZZ</name>
<accession>A0A3B0UTV2</accession>
<gene>
    <name evidence="2" type="ORF">MNBD_ALPHA11-1909</name>
</gene>
<evidence type="ECO:0000256" key="1">
    <source>
        <dbReference type="SAM" id="MobiDB-lite"/>
    </source>
</evidence>
<organism evidence="2">
    <name type="scientific">hydrothermal vent metagenome</name>
    <dbReference type="NCBI Taxonomy" id="652676"/>
    <lineage>
        <taxon>unclassified sequences</taxon>
        <taxon>metagenomes</taxon>
        <taxon>ecological metagenomes</taxon>
    </lineage>
</organism>
<reference evidence="2" key="1">
    <citation type="submission" date="2018-06" db="EMBL/GenBank/DDBJ databases">
        <authorList>
            <person name="Zhirakovskaya E."/>
        </authorList>
    </citation>
    <scope>NUCLEOTIDE SEQUENCE</scope>
</reference>
<dbReference type="EMBL" id="UOEQ01000471">
    <property type="protein sequence ID" value="VAW23524.1"/>
    <property type="molecule type" value="Genomic_DNA"/>
</dbReference>
<proteinExistence type="predicted"/>
<dbReference type="AlphaFoldDB" id="A0A3B0UTV2"/>
<sequence length="28" mass="3258">QGPKHDIEHIISKQFADQIKKQPQNEIS</sequence>
<evidence type="ECO:0000313" key="2">
    <source>
        <dbReference type="EMBL" id="VAW23524.1"/>
    </source>
</evidence>
<feature type="non-terminal residue" evidence="2">
    <location>
        <position position="1"/>
    </location>
</feature>
<feature type="region of interest" description="Disordered" evidence="1">
    <location>
        <begin position="1"/>
        <end position="28"/>
    </location>
</feature>
<feature type="compositionally biased region" description="Basic and acidic residues" evidence="1">
    <location>
        <begin position="1"/>
        <end position="11"/>
    </location>
</feature>